<dbReference type="GO" id="GO:0006635">
    <property type="term" value="P:fatty acid beta-oxidation"/>
    <property type="evidence" value="ECO:0007669"/>
    <property type="project" value="TreeGrafter"/>
</dbReference>
<evidence type="ECO:0000313" key="4">
    <source>
        <dbReference type="EMBL" id="MZR32202.1"/>
    </source>
</evidence>
<dbReference type="InterPro" id="IPR018376">
    <property type="entry name" value="Enoyl-CoA_hyd/isom_CS"/>
</dbReference>
<protein>
    <submittedName>
        <fullName evidence="4">Enoyl-CoA hydratase</fullName>
        <ecNumber evidence="4">4.2.1.17</ecNumber>
    </submittedName>
</protein>
<evidence type="ECO:0000256" key="3">
    <source>
        <dbReference type="RuleBase" id="RU003707"/>
    </source>
</evidence>
<organism evidence="4 5">
    <name type="scientific">Sneathiella litorea</name>
    <dbReference type="NCBI Taxonomy" id="2606216"/>
    <lineage>
        <taxon>Bacteria</taxon>
        <taxon>Pseudomonadati</taxon>
        <taxon>Pseudomonadota</taxon>
        <taxon>Alphaproteobacteria</taxon>
        <taxon>Sneathiellales</taxon>
        <taxon>Sneathiellaceae</taxon>
        <taxon>Sneathiella</taxon>
    </lineage>
</organism>
<dbReference type="CDD" id="cd06558">
    <property type="entry name" value="crotonase-like"/>
    <property type="match status" value="1"/>
</dbReference>
<dbReference type="EC" id="4.2.1.17" evidence="4"/>
<name>A0A6L8WCT3_9PROT</name>
<reference evidence="4 5" key="1">
    <citation type="submission" date="2019-12" db="EMBL/GenBank/DDBJ databases">
        <title>Snethiella sp. nov. sp. isolated from sea sand.</title>
        <authorList>
            <person name="Kim J."/>
            <person name="Jeong S.E."/>
            <person name="Jung H.S."/>
            <person name="Jeon C.O."/>
        </authorList>
    </citation>
    <scope>NUCLEOTIDE SEQUENCE [LARGE SCALE GENOMIC DNA]</scope>
    <source>
        <strain evidence="4 5">DP05</strain>
    </source>
</reference>
<keyword evidence="5" id="KW-1185">Reference proteome</keyword>
<dbReference type="Pfam" id="PF00378">
    <property type="entry name" value="ECH_1"/>
    <property type="match status" value="1"/>
</dbReference>
<gene>
    <name evidence="4" type="ORF">GQE98_16310</name>
</gene>
<dbReference type="Gene3D" id="3.90.226.10">
    <property type="entry name" value="2-enoyl-CoA Hydratase, Chain A, domain 1"/>
    <property type="match status" value="1"/>
</dbReference>
<dbReference type="InterPro" id="IPR001753">
    <property type="entry name" value="Enoyl-CoA_hydra/iso"/>
</dbReference>
<proteinExistence type="inferred from homology"/>
<dbReference type="Proteomes" id="UP000476030">
    <property type="component" value="Unassembled WGS sequence"/>
</dbReference>
<dbReference type="FunFam" id="3.90.226.10:FF:000009">
    <property type="entry name" value="Carnitinyl-CoA dehydratase"/>
    <property type="match status" value="1"/>
</dbReference>
<sequence>MSYEFISVTAENHITRITFERPEVMNAIHKPMHDEMQRALDEFAADSDQYICVLRGRGDRAFCAGSDLKAIAASKDPKAREYPKNGYAGLIERFDLSKPIIAAVDGVALGGGFEIALACDIIIATENSRFGLPEPLVGAVALGGGLHRLARQIGLKKAMGMILSSDSVDAMKGEELGFVNEVVAPYAMEEAIDRWCGLILRGSPHAIRASKETVMKSLDEPSLEAAIQNQKDYPAFKEWYQSDDRVEGPRAFAEKRPPNWKGR</sequence>
<evidence type="ECO:0000256" key="2">
    <source>
        <dbReference type="ARBA" id="ARBA00023239"/>
    </source>
</evidence>
<dbReference type="SUPFAM" id="SSF52096">
    <property type="entry name" value="ClpP/crotonase"/>
    <property type="match status" value="1"/>
</dbReference>
<dbReference type="EMBL" id="WTUW01000009">
    <property type="protein sequence ID" value="MZR32202.1"/>
    <property type="molecule type" value="Genomic_DNA"/>
</dbReference>
<dbReference type="InterPro" id="IPR014748">
    <property type="entry name" value="Enoyl-CoA_hydra_C"/>
</dbReference>
<dbReference type="PANTHER" id="PTHR11941:SF54">
    <property type="entry name" value="ENOYL-COA HYDRATASE, MITOCHONDRIAL"/>
    <property type="match status" value="1"/>
</dbReference>
<dbReference type="AlphaFoldDB" id="A0A6L8WCT3"/>
<dbReference type="PANTHER" id="PTHR11941">
    <property type="entry name" value="ENOYL-COA HYDRATASE-RELATED"/>
    <property type="match status" value="1"/>
</dbReference>
<comment type="similarity">
    <text evidence="1 3">Belongs to the enoyl-CoA hydratase/isomerase family.</text>
</comment>
<evidence type="ECO:0000313" key="5">
    <source>
        <dbReference type="Proteomes" id="UP000476030"/>
    </source>
</evidence>
<dbReference type="RefSeq" id="WP_161316767.1">
    <property type="nucleotide sequence ID" value="NZ_WTUW01000009.1"/>
</dbReference>
<dbReference type="Gene3D" id="1.10.12.10">
    <property type="entry name" value="Lyase 2-enoyl-coa Hydratase, Chain A, domain 2"/>
    <property type="match status" value="1"/>
</dbReference>
<dbReference type="InterPro" id="IPR029045">
    <property type="entry name" value="ClpP/crotonase-like_dom_sf"/>
</dbReference>
<dbReference type="GO" id="GO:0004300">
    <property type="term" value="F:enoyl-CoA hydratase activity"/>
    <property type="evidence" value="ECO:0007669"/>
    <property type="project" value="UniProtKB-EC"/>
</dbReference>
<accession>A0A6L8WCT3</accession>
<comment type="caution">
    <text evidence="4">The sequence shown here is derived from an EMBL/GenBank/DDBJ whole genome shotgun (WGS) entry which is preliminary data.</text>
</comment>
<evidence type="ECO:0000256" key="1">
    <source>
        <dbReference type="ARBA" id="ARBA00005254"/>
    </source>
</evidence>
<dbReference type="PROSITE" id="PS00166">
    <property type="entry name" value="ENOYL_COA_HYDRATASE"/>
    <property type="match status" value="1"/>
</dbReference>
<keyword evidence="2 4" id="KW-0456">Lyase</keyword>